<dbReference type="InterPro" id="IPR016024">
    <property type="entry name" value="ARM-type_fold"/>
</dbReference>
<evidence type="ECO:0000256" key="7">
    <source>
        <dbReference type="SAM" id="MobiDB-lite"/>
    </source>
</evidence>
<evidence type="ECO:0000256" key="5">
    <source>
        <dbReference type="PROSITE-ProRule" id="PRU01006"/>
    </source>
</evidence>
<gene>
    <name evidence="9" type="ORF">DMC30DRAFT_417311</name>
</gene>
<dbReference type="Pfam" id="PF23411">
    <property type="entry name" value="Beta-prop_Vps41"/>
    <property type="match status" value="1"/>
</dbReference>
<dbReference type="GO" id="GO:0000329">
    <property type="term" value="C:fungal-type vacuole membrane"/>
    <property type="evidence" value="ECO:0007669"/>
    <property type="project" value="UniProtKB-UniRule"/>
</dbReference>
<dbReference type="Gene3D" id="2.130.10.10">
    <property type="entry name" value="YVTN repeat-like/Quinoprotein amine dehydrogenase"/>
    <property type="match status" value="1"/>
</dbReference>
<accession>A0A5C5FV34</accession>
<feature type="coiled-coil region" evidence="6">
    <location>
        <begin position="889"/>
        <end position="916"/>
    </location>
</feature>
<comment type="caution">
    <text evidence="9">The sequence shown here is derived from an EMBL/GenBank/DDBJ whole genome shotgun (WGS) entry which is preliminary data.</text>
</comment>
<dbReference type="GO" id="GO:0034058">
    <property type="term" value="P:endosomal vesicle fusion"/>
    <property type="evidence" value="ECO:0007669"/>
    <property type="project" value="UniProtKB-UniRule"/>
</dbReference>
<comment type="similarity">
    <text evidence="1 4">Belongs to the VPS41 family.</text>
</comment>
<feature type="region of interest" description="Disordered" evidence="7">
    <location>
        <begin position="282"/>
        <end position="307"/>
    </location>
</feature>
<comment type="subcellular location">
    <subcellularLocation>
        <location evidence="4">Vacuole</location>
    </subcellularLocation>
</comment>
<dbReference type="InterPro" id="IPR036322">
    <property type="entry name" value="WD40_repeat_dom_sf"/>
</dbReference>
<reference evidence="9 10" key="1">
    <citation type="submission" date="2019-03" db="EMBL/GenBank/DDBJ databases">
        <title>Rhodosporidium diobovatum UCD-FST 08-225 genome sequencing, assembly, and annotation.</title>
        <authorList>
            <person name="Fakankun I.U."/>
            <person name="Fristensky B."/>
            <person name="Levin D.B."/>
        </authorList>
    </citation>
    <scope>NUCLEOTIDE SEQUENCE [LARGE SCALE GENOMIC DNA]</scope>
    <source>
        <strain evidence="9 10">UCD-FST 08-225</strain>
    </source>
</reference>
<evidence type="ECO:0000259" key="8">
    <source>
        <dbReference type="Pfam" id="PF23411"/>
    </source>
</evidence>
<dbReference type="PROSITE" id="PS50236">
    <property type="entry name" value="CHCR"/>
    <property type="match status" value="1"/>
</dbReference>
<dbReference type="PIRSF" id="PIRSF028921">
    <property type="entry name" value="VPS41"/>
    <property type="match status" value="1"/>
</dbReference>
<keyword evidence="6" id="KW-0175">Coiled coil</keyword>
<dbReference type="Pfam" id="PF23556">
    <property type="entry name" value="TPR_Vps41"/>
    <property type="match status" value="1"/>
</dbReference>
<dbReference type="GO" id="GO:0005770">
    <property type="term" value="C:late endosome"/>
    <property type="evidence" value="ECO:0007669"/>
    <property type="project" value="UniProtKB-UniRule"/>
</dbReference>
<evidence type="ECO:0000313" key="10">
    <source>
        <dbReference type="Proteomes" id="UP000311382"/>
    </source>
</evidence>
<dbReference type="InterPro" id="IPR057780">
    <property type="entry name" value="Beta-prop_Vps41"/>
</dbReference>
<dbReference type="InterPro" id="IPR001680">
    <property type="entry name" value="WD40_rpt"/>
</dbReference>
<feature type="compositionally biased region" description="Acidic residues" evidence="7">
    <location>
        <begin position="282"/>
        <end position="292"/>
    </location>
</feature>
<dbReference type="InterPro" id="IPR015943">
    <property type="entry name" value="WD40/YVTN_repeat-like_dom_sf"/>
</dbReference>
<dbReference type="InterPro" id="IPR011990">
    <property type="entry name" value="TPR-like_helical_dom_sf"/>
</dbReference>
<dbReference type="PANTHER" id="PTHR12616:SF1">
    <property type="entry name" value="VACUOLAR PROTEIN SORTING-ASSOCIATED PROTEIN 41 HOMOLOG"/>
    <property type="match status" value="1"/>
</dbReference>
<comment type="function">
    <text evidence="4">Required for vacuolar assembly and vacuolar traffic.</text>
</comment>
<evidence type="ECO:0000256" key="2">
    <source>
        <dbReference type="ARBA" id="ARBA00022448"/>
    </source>
</evidence>
<dbReference type="FunFam" id="1.25.40.10:FF:000350">
    <property type="entry name" value="Vacuolar protein sorting-associated protein 41 homolog"/>
    <property type="match status" value="1"/>
</dbReference>
<name>A0A5C5FV34_9BASI</name>
<dbReference type="SUPFAM" id="SSF50978">
    <property type="entry name" value="WD40 repeat-like"/>
    <property type="match status" value="1"/>
</dbReference>
<keyword evidence="10" id="KW-1185">Reference proteome</keyword>
<dbReference type="InterPro" id="IPR000547">
    <property type="entry name" value="Clathrin_H-chain/VPS_repeat"/>
</dbReference>
<dbReference type="OrthoDB" id="244107at2759"/>
<dbReference type="AlphaFoldDB" id="A0A5C5FV34"/>
<dbReference type="SMART" id="SM00299">
    <property type="entry name" value="CLH"/>
    <property type="match status" value="1"/>
</dbReference>
<dbReference type="InterPro" id="IPR016902">
    <property type="entry name" value="Vps41"/>
</dbReference>
<sequence length="924" mass="103324">MVDDEEEEEDEEPTLKYARWGGGSLELFAKDTASAIAVCAKYTVLGTHNGAVFVHTPEGQLVKRYRPHSAMVNALSVDSTCDFVASASMDGRVAIQSISTTEAHVFDMQRPMRGVALEPHYGKRSTRQFAHGGLAGSLVLSEKGWLGQKDVTLFSGEGPVWAVEWRGTFIAWASDAGVRIYDTATSQRITYISRAEGSPRADLFKCSLHWRDDRTLFIAWADVVKVAVVRERDSRRAVPGLPSATEVFVEVTAIFQLDCMVSGIAACGTAGDFLVLAYPVEDDSDEDDDDQDDKTAASPQRQVGSRPELRIISRDGEELSSDAISLRNYERYQCRDYSLCPAADGQSFLVVSPEDVVVARTRDESDHILWLIEMRRYEEALHALEKSGLEAVGGFDAANVGKRYLEFLVDGGEYEKAAETCPKILGINAKMWEDWVFLFADKGRFETIIPYVPTHDPQLSRLALLATIRAWPHDIYNVSAVILAIKGQLERSPKSHLLMRSISELYVMNRQPGKALPYLLQLQDPHVFTLIREHNLFTDIQNQALQLIEFDEELRRQDNQDEALRTDCSHGTAIELLVDHTHSIPIPRVISQLQDQRRFLFKYLDALFDKDPHLAFDYSDLQVDLYAEYNQDKLVDFLRASNYYNLERAYKICDARDLVPEMVFLLGRMGDNKRALNLIIERLGDVQRAIEFAKEQNDNDLWEDLLRYSETKPRFIRGLLENVGAEIDPIRLIRRIQNGLEIPGLKPALIKILQDYNLQISLIEGCKSILYSDCRSLALSLHKSQTSGFLWTSETKDSATNEPVFPHFNGGAVPSSLPFGVRFLSGPAYSGTSAFPSLAAAAGGDASFSLSAIAPVTQRDQLVAAALLASLRDDADDGGEGVDGRGAVRREMEEKVAAVGELRERLKEERERSRRRGAAVRVDV</sequence>
<dbReference type="GO" id="GO:0009267">
    <property type="term" value="P:cellular response to starvation"/>
    <property type="evidence" value="ECO:0007669"/>
    <property type="project" value="TreeGrafter"/>
</dbReference>
<dbReference type="EMBL" id="SOZI01000077">
    <property type="protein sequence ID" value="TNY20052.1"/>
    <property type="molecule type" value="Genomic_DNA"/>
</dbReference>
<feature type="repeat" description="CHCR" evidence="5">
    <location>
        <begin position="574"/>
        <end position="718"/>
    </location>
</feature>
<dbReference type="Proteomes" id="UP000311382">
    <property type="component" value="Unassembled WGS sequence"/>
</dbReference>
<dbReference type="STRING" id="5288.A0A5C5FV34"/>
<protein>
    <recommendedName>
        <fullName evidence="4">Vacuolar protein sorting-associated protein 41</fullName>
    </recommendedName>
</protein>
<proteinExistence type="inferred from homology"/>
<evidence type="ECO:0000313" key="9">
    <source>
        <dbReference type="EMBL" id="TNY20052.1"/>
    </source>
</evidence>
<keyword evidence="4" id="KW-0926">Vacuole</keyword>
<dbReference type="InterPro" id="IPR045111">
    <property type="entry name" value="Vps41/Vps8"/>
</dbReference>
<dbReference type="PANTHER" id="PTHR12616">
    <property type="entry name" value="VACUOLAR PROTEIN SORTING VPS41"/>
    <property type="match status" value="1"/>
</dbReference>
<keyword evidence="3 4" id="KW-0653">Protein transport</keyword>
<dbReference type="GO" id="GO:0030897">
    <property type="term" value="C:HOPS complex"/>
    <property type="evidence" value="ECO:0007669"/>
    <property type="project" value="UniProtKB-UniRule"/>
</dbReference>
<evidence type="ECO:0000256" key="3">
    <source>
        <dbReference type="ARBA" id="ARBA00022927"/>
    </source>
</evidence>
<feature type="domain" description="Vps41 beta-propeller" evidence="8">
    <location>
        <begin position="15"/>
        <end position="360"/>
    </location>
</feature>
<evidence type="ECO:0000256" key="1">
    <source>
        <dbReference type="ARBA" id="ARBA00009582"/>
    </source>
</evidence>
<dbReference type="SUPFAM" id="SSF48371">
    <property type="entry name" value="ARM repeat"/>
    <property type="match status" value="1"/>
</dbReference>
<keyword evidence="2 4" id="KW-0813">Transport</keyword>
<evidence type="ECO:0000256" key="6">
    <source>
        <dbReference type="SAM" id="Coils"/>
    </source>
</evidence>
<evidence type="ECO:0000256" key="4">
    <source>
        <dbReference type="PIRNR" id="PIRNR028921"/>
    </source>
</evidence>
<dbReference type="SMART" id="SM00320">
    <property type="entry name" value="WD40"/>
    <property type="match status" value="2"/>
</dbReference>
<dbReference type="GO" id="GO:0006623">
    <property type="term" value="P:protein targeting to vacuole"/>
    <property type="evidence" value="ECO:0007669"/>
    <property type="project" value="InterPro"/>
</dbReference>
<dbReference type="Gene3D" id="1.25.40.10">
    <property type="entry name" value="Tetratricopeptide repeat domain"/>
    <property type="match status" value="1"/>
</dbReference>
<organism evidence="9 10">
    <name type="scientific">Rhodotorula diobovata</name>
    <dbReference type="NCBI Taxonomy" id="5288"/>
    <lineage>
        <taxon>Eukaryota</taxon>
        <taxon>Fungi</taxon>
        <taxon>Dikarya</taxon>
        <taxon>Basidiomycota</taxon>
        <taxon>Pucciniomycotina</taxon>
        <taxon>Microbotryomycetes</taxon>
        <taxon>Sporidiobolales</taxon>
        <taxon>Sporidiobolaceae</taxon>
        <taxon>Rhodotorula</taxon>
    </lineage>
</organism>
<dbReference type="GO" id="GO:0016236">
    <property type="term" value="P:macroautophagy"/>
    <property type="evidence" value="ECO:0007669"/>
    <property type="project" value="TreeGrafter"/>
</dbReference>